<dbReference type="InterPro" id="IPR036393">
    <property type="entry name" value="AceGlu_kinase-like_sf"/>
</dbReference>
<proteinExistence type="inferred from homology"/>
<gene>
    <name evidence="12" type="ORF">A3F29_04300</name>
</gene>
<reference evidence="12 13" key="1">
    <citation type="journal article" date="2016" name="Nat. Commun.">
        <title>Thousands of microbial genomes shed light on interconnected biogeochemical processes in an aquifer system.</title>
        <authorList>
            <person name="Anantharaman K."/>
            <person name="Brown C.T."/>
            <person name="Hug L.A."/>
            <person name="Sharon I."/>
            <person name="Castelle C.J."/>
            <person name="Probst A.J."/>
            <person name="Thomas B.C."/>
            <person name="Singh A."/>
            <person name="Wilkins M.J."/>
            <person name="Karaoz U."/>
            <person name="Brodie E.L."/>
            <person name="Williams K.H."/>
            <person name="Hubbard S.S."/>
            <person name="Banfield J.F."/>
        </authorList>
    </citation>
    <scope>NUCLEOTIDE SEQUENCE [LARGE SCALE GENOMIC DNA]</scope>
</reference>
<evidence type="ECO:0000259" key="11">
    <source>
        <dbReference type="Pfam" id="PF00696"/>
    </source>
</evidence>
<dbReference type="SUPFAM" id="SSF53633">
    <property type="entry name" value="Carbamate kinase-like"/>
    <property type="match status" value="1"/>
</dbReference>
<evidence type="ECO:0000256" key="6">
    <source>
        <dbReference type="ARBA" id="ARBA00022741"/>
    </source>
</evidence>
<dbReference type="Pfam" id="PF00696">
    <property type="entry name" value="AA_kinase"/>
    <property type="match status" value="1"/>
</dbReference>
<comment type="pathway">
    <text evidence="1">Pyrimidine metabolism; CTP biosynthesis via de novo pathway; UDP from UMP (UMPK route): step 1/1.</text>
</comment>
<dbReference type="GO" id="GO:0033862">
    <property type="term" value="F:UMP kinase activity"/>
    <property type="evidence" value="ECO:0007669"/>
    <property type="project" value="UniProtKB-EC"/>
</dbReference>
<evidence type="ECO:0000313" key="13">
    <source>
        <dbReference type="Proteomes" id="UP000177199"/>
    </source>
</evidence>
<name>A0A1F7HIA6_9BACT</name>
<dbReference type="Proteomes" id="UP000177199">
    <property type="component" value="Unassembled WGS sequence"/>
</dbReference>
<keyword evidence="6" id="KW-0547">Nucleotide-binding</keyword>
<dbReference type="PANTHER" id="PTHR42833">
    <property type="entry name" value="URIDYLATE KINASE"/>
    <property type="match status" value="1"/>
</dbReference>
<keyword evidence="4" id="KW-0963">Cytoplasm</keyword>
<keyword evidence="7 12" id="KW-0418">Kinase</keyword>
<feature type="domain" description="Aspartate/glutamate/uridylate kinase" evidence="11">
    <location>
        <begin position="8"/>
        <end position="209"/>
    </location>
</feature>
<comment type="similarity">
    <text evidence="2">Belongs to the UMP kinase family.</text>
</comment>
<evidence type="ECO:0000256" key="4">
    <source>
        <dbReference type="ARBA" id="ARBA00022490"/>
    </source>
</evidence>
<evidence type="ECO:0000256" key="2">
    <source>
        <dbReference type="ARBA" id="ARBA00007614"/>
    </source>
</evidence>
<comment type="caution">
    <text evidence="12">The sequence shown here is derived from an EMBL/GenBank/DDBJ whole genome shotgun (WGS) entry which is preliminary data.</text>
</comment>
<evidence type="ECO:0000256" key="7">
    <source>
        <dbReference type="ARBA" id="ARBA00022777"/>
    </source>
</evidence>
<evidence type="ECO:0000256" key="10">
    <source>
        <dbReference type="ARBA" id="ARBA00032092"/>
    </source>
</evidence>
<protein>
    <recommendedName>
        <fullName evidence="3">UMP kinase</fullName>
        <ecNumber evidence="3">2.7.4.22</ecNumber>
    </recommendedName>
    <alternativeName>
        <fullName evidence="10">Uridine monophosphate kinase</fullName>
    </alternativeName>
</protein>
<accession>A0A1F7HIA6</accession>
<evidence type="ECO:0000256" key="8">
    <source>
        <dbReference type="ARBA" id="ARBA00022840"/>
    </source>
</evidence>
<evidence type="ECO:0000256" key="5">
    <source>
        <dbReference type="ARBA" id="ARBA00022679"/>
    </source>
</evidence>
<evidence type="ECO:0000256" key="3">
    <source>
        <dbReference type="ARBA" id="ARBA00012899"/>
    </source>
</evidence>
<dbReference type="GO" id="GO:0005524">
    <property type="term" value="F:ATP binding"/>
    <property type="evidence" value="ECO:0007669"/>
    <property type="project" value="UniProtKB-KW"/>
</dbReference>
<sequence length="234" mass="26680">MKNNYSETVILKLGGSLIVPNGGLDVPYITKLYKFIKKQVKENNRRFFIFPGGGKLSRHYINAGVDITGHGLKGDDLDWLAIHVTRLNAHLFRTIFRDLAHPKIIDNYDFIEKTSSPIIVASGWKPGWSTDYNSVVLANDYQIKTIIKMSNTDYIYDKDPKKYPNAKKIEKMHWNKLQELVGTKWEPGKSTPFDPIATKLASDSKLRVLFLHGQDLNSLEKAIEGKKFRGTIIE</sequence>
<dbReference type="Gene3D" id="3.40.1160.10">
    <property type="entry name" value="Acetylglutamate kinase-like"/>
    <property type="match status" value="1"/>
</dbReference>
<dbReference type="InterPro" id="IPR001048">
    <property type="entry name" value="Asp/Glu/Uridylate_kinase"/>
</dbReference>
<evidence type="ECO:0000256" key="9">
    <source>
        <dbReference type="ARBA" id="ARBA00022975"/>
    </source>
</evidence>
<keyword evidence="8" id="KW-0067">ATP-binding</keyword>
<dbReference type="EC" id="2.7.4.22" evidence="3"/>
<organism evidence="12 13">
    <name type="scientific">Candidatus Roizmanbacteria bacterium RIFCSPHIGHO2_12_FULL_33_9</name>
    <dbReference type="NCBI Taxonomy" id="1802045"/>
    <lineage>
        <taxon>Bacteria</taxon>
        <taxon>Candidatus Roizmaniibacteriota</taxon>
    </lineage>
</organism>
<evidence type="ECO:0000313" key="12">
    <source>
        <dbReference type="EMBL" id="OGK30960.1"/>
    </source>
</evidence>
<dbReference type="AlphaFoldDB" id="A0A1F7HIA6"/>
<keyword evidence="5" id="KW-0808">Transferase</keyword>
<evidence type="ECO:0000256" key="1">
    <source>
        <dbReference type="ARBA" id="ARBA00004791"/>
    </source>
</evidence>
<dbReference type="PANTHER" id="PTHR42833:SF4">
    <property type="entry name" value="URIDYLATE KINASE PUMPKIN, CHLOROPLASTIC"/>
    <property type="match status" value="1"/>
</dbReference>
<dbReference type="InterPro" id="IPR011818">
    <property type="entry name" value="Uridylate_kinase_arch/spir"/>
</dbReference>
<dbReference type="GO" id="GO:0006225">
    <property type="term" value="P:UDP biosynthetic process"/>
    <property type="evidence" value="ECO:0007669"/>
    <property type="project" value="TreeGrafter"/>
</dbReference>
<dbReference type="NCBIfam" id="TIGR02076">
    <property type="entry name" value="pyrH_arch"/>
    <property type="match status" value="1"/>
</dbReference>
<keyword evidence="9" id="KW-0665">Pyrimidine biosynthesis</keyword>
<dbReference type="EMBL" id="MFZV01000034">
    <property type="protein sequence ID" value="OGK30960.1"/>
    <property type="molecule type" value="Genomic_DNA"/>
</dbReference>